<comment type="caution">
    <text evidence="1">The sequence shown here is derived from an EMBL/GenBank/DDBJ whole genome shotgun (WGS) entry which is preliminary data.</text>
</comment>
<dbReference type="CDD" id="cd09272">
    <property type="entry name" value="RNase_HI_RT_Ty1"/>
    <property type="match status" value="1"/>
</dbReference>
<dbReference type="SUPFAM" id="SSF56672">
    <property type="entry name" value="DNA/RNA polymerases"/>
    <property type="match status" value="1"/>
</dbReference>
<dbReference type="Proteomes" id="UP001151760">
    <property type="component" value="Unassembled WGS sequence"/>
</dbReference>
<protein>
    <submittedName>
        <fullName evidence="1">Ribonuclease H-like domain-containing protein</fullName>
    </submittedName>
</protein>
<evidence type="ECO:0000313" key="2">
    <source>
        <dbReference type="Proteomes" id="UP001151760"/>
    </source>
</evidence>
<sequence>MTDLGALNYFLGISHCGDVSFSKKYAMKLLERAHMLNCNPAQTIVGTESMLGPEGELISDPTLYWSLVGGLQYLTFTHHDLSYVVQQIRLYMRGPRETQLAALMRILRYVQGTLEFGLQLYASFGYSHVAYSDVDRVGCPATCRSTSGYCVFFGNNILSWSSKRQHTLLCFSTEAENQGVANVVDETTRLHNLLQELQTPLMTAILVYCDNVSAVYLSANLVQHQLTKHIEIDIHFVRDMVATGHVRILHVPYRYHFADRHGDMNKQKPGWSGVDPSSAP</sequence>
<gene>
    <name evidence="1" type="ORF">Tco_0624386</name>
</gene>
<dbReference type="PANTHER" id="PTHR11439:SF524">
    <property type="entry name" value="RNA-DIRECTED DNA POLYMERASE, PROTEIN KINASE RLK-PELLE-DLSV FAMILY"/>
    <property type="match status" value="1"/>
</dbReference>
<proteinExistence type="predicted"/>
<accession>A0ABQ4WDT8</accession>
<organism evidence="1 2">
    <name type="scientific">Tanacetum coccineum</name>
    <dbReference type="NCBI Taxonomy" id="301880"/>
    <lineage>
        <taxon>Eukaryota</taxon>
        <taxon>Viridiplantae</taxon>
        <taxon>Streptophyta</taxon>
        <taxon>Embryophyta</taxon>
        <taxon>Tracheophyta</taxon>
        <taxon>Spermatophyta</taxon>
        <taxon>Magnoliopsida</taxon>
        <taxon>eudicotyledons</taxon>
        <taxon>Gunneridae</taxon>
        <taxon>Pentapetalae</taxon>
        <taxon>asterids</taxon>
        <taxon>campanulids</taxon>
        <taxon>Asterales</taxon>
        <taxon>Asteraceae</taxon>
        <taxon>Asteroideae</taxon>
        <taxon>Anthemideae</taxon>
        <taxon>Anthemidinae</taxon>
        <taxon>Tanacetum</taxon>
    </lineage>
</organism>
<keyword evidence="2" id="KW-1185">Reference proteome</keyword>
<name>A0ABQ4WDT8_9ASTR</name>
<evidence type="ECO:0000313" key="1">
    <source>
        <dbReference type="EMBL" id="GJS51024.1"/>
    </source>
</evidence>
<dbReference type="PANTHER" id="PTHR11439">
    <property type="entry name" value="GAG-POL-RELATED RETROTRANSPOSON"/>
    <property type="match status" value="1"/>
</dbReference>
<dbReference type="InterPro" id="IPR043502">
    <property type="entry name" value="DNA/RNA_pol_sf"/>
</dbReference>
<reference evidence="1" key="2">
    <citation type="submission" date="2022-01" db="EMBL/GenBank/DDBJ databases">
        <authorList>
            <person name="Yamashiro T."/>
            <person name="Shiraishi A."/>
            <person name="Satake H."/>
            <person name="Nakayama K."/>
        </authorList>
    </citation>
    <scope>NUCLEOTIDE SEQUENCE</scope>
</reference>
<reference evidence="1" key="1">
    <citation type="journal article" date="2022" name="Int. J. Mol. Sci.">
        <title>Draft Genome of Tanacetum Coccineum: Genomic Comparison of Closely Related Tanacetum-Family Plants.</title>
        <authorList>
            <person name="Yamashiro T."/>
            <person name="Shiraishi A."/>
            <person name="Nakayama K."/>
            <person name="Satake H."/>
        </authorList>
    </citation>
    <scope>NUCLEOTIDE SEQUENCE</scope>
</reference>
<dbReference type="EMBL" id="BQNB010008557">
    <property type="protein sequence ID" value="GJS51024.1"/>
    <property type="molecule type" value="Genomic_DNA"/>
</dbReference>